<dbReference type="Pfam" id="PF13122">
    <property type="entry name" value="DUF3977"/>
    <property type="match status" value="1"/>
</dbReference>
<dbReference type="OrthoDB" id="2925496at2"/>
<accession>A0A7X4YTX5</accession>
<dbReference type="Proteomes" id="UP000558113">
    <property type="component" value="Unassembled WGS sequence"/>
</dbReference>
<dbReference type="RefSeq" id="WP_161703778.1">
    <property type="nucleotide sequence ID" value="NZ_JAAAMU010000020.1"/>
</dbReference>
<keyword evidence="2" id="KW-1185">Reference proteome</keyword>
<organism evidence="1 2">
    <name type="scientific">Paenibacillus sacheonensis</name>
    <dbReference type="NCBI Taxonomy" id="742054"/>
    <lineage>
        <taxon>Bacteria</taxon>
        <taxon>Bacillati</taxon>
        <taxon>Bacillota</taxon>
        <taxon>Bacilli</taxon>
        <taxon>Bacillales</taxon>
        <taxon>Paenibacillaceae</taxon>
        <taxon>Paenibacillus</taxon>
    </lineage>
</organism>
<protein>
    <submittedName>
        <fullName evidence="1">DUF3977 family protein</fullName>
    </submittedName>
</protein>
<evidence type="ECO:0000313" key="2">
    <source>
        <dbReference type="Proteomes" id="UP000558113"/>
    </source>
</evidence>
<comment type="caution">
    <text evidence="1">The sequence shown here is derived from an EMBL/GenBank/DDBJ whole genome shotgun (WGS) entry which is preliminary data.</text>
</comment>
<gene>
    <name evidence="1" type="ORF">GT003_26330</name>
</gene>
<dbReference type="InterPro" id="IPR025009">
    <property type="entry name" value="DUF3977"/>
</dbReference>
<reference evidence="1 2" key="1">
    <citation type="submission" date="2020-01" db="EMBL/GenBank/DDBJ databases">
        <title>Paenibacillus soybeanensis sp. nov. isolated from the nodules of soybean (Glycine max(L.) Merr).</title>
        <authorList>
            <person name="Wang H."/>
        </authorList>
    </citation>
    <scope>NUCLEOTIDE SEQUENCE [LARGE SCALE GENOMIC DNA]</scope>
    <source>
        <strain evidence="1 2">DSM 23054</strain>
    </source>
</reference>
<name>A0A7X4YTX5_9BACL</name>
<proteinExistence type="predicted"/>
<dbReference type="EMBL" id="JAAAMU010000020">
    <property type="protein sequence ID" value="NBC72530.1"/>
    <property type="molecule type" value="Genomic_DNA"/>
</dbReference>
<sequence>MKYIEFGIGNRWLVRTETELADGTEIEEEGIVRPVRFHSLYIRIWIHQTVWVLDMREGFKRARKNRIAFKLIVGITSH</sequence>
<evidence type="ECO:0000313" key="1">
    <source>
        <dbReference type="EMBL" id="NBC72530.1"/>
    </source>
</evidence>
<dbReference type="AlphaFoldDB" id="A0A7X4YTX5"/>